<dbReference type="OrthoDB" id="189145at2759"/>
<reference evidence="5 6" key="1">
    <citation type="submission" date="2019-01" db="EMBL/GenBank/DDBJ databases">
        <title>Nuclear Genome Assembly of the Microalgal Biofuel strain Nannochloropsis salina CCMP1776.</title>
        <authorList>
            <person name="Hovde B."/>
        </authorList>
    </citation>
    <scope>NUCLEOTIDE SEQUENCE [LARGE SCALE GENOMIC DNA]</scope>
    <source>
        <strain evidence="5 6">CCMP1776</strain>
    </source>
</reference>
<feature type="compositionally biased region" description="Basic and acidic residues" evidence="3">
    <location>
        <begin position="289"/>
        <end position="301"/>
    </location>
</feature>
<sequence length="364" mass="40771">MEDDRMQRLHDTLDKLRPRGKTGGLGFNSGFGPKKTDDGLPKNGLYSYFVRAGHGGYKKWGDDDIAEVKPESEGESSLPVRGYIKKEKRKKGKRSKGEDASKKRKDILLTASEKQEGEEPPRKRRRQSLEEALSWKALQNPQAGDATMAVDIKFSWHKHIKRALKAAEENKVPLRRLRKHVVTLALERTSSRTAKGSVAGTQSKKVLKHAFHRAVDTHDLLHVEDGVVHYRKAEKAVGEAAHGRQKDDVVTAAKKGAFAMKGEEGSDKEEQRKQKRRKSRSGGNNKSAKAVDRVEVAERKKPLSKAESTERPSTEAAGKNMAFADRAEKKKKKKEKGIALEEEKKKEATSMKEAKKTSGKRNKH</sequence>
<feature type="compositionally biased region" description="Basic and acidic residues" evidence="3">
    <location>
        <begin position="336"/>
        <end position="356"/>
    </location>
</feature>
<feature type="region of interest" description="Disordered" evidence="3">
    <location>
        <begin position="258"/>
        <end position="364"/>
    </location>
</feature>
<evidence type="ECO:0000313" key="5">
    <source>
        <dbReference type="EMBL" id="TFJ86557.1"/>
    </source>
</evidence>
<dbReference type="Proteomes" id="UP000355283">
    <property type="component" value="Unassembled WGS sequence"/>
</dbReference>
<evidence type="ECO:0000313" key="6">
    <source>
        <dbReference type="Proteomes" id="UP000355283"/>
    </source>
</evidence>
<evidence type="ECO:0000256" key="3">
    <source>
        <dbReference type="SAM" id="MobiDB-lite"/>
    </source>
</evidence>
<feature type="compositionally biased region" description="Basic and acidic residues" evidence="3">
    <location>
        <begin position="1"/>
        <end position="17"/>
    </location>
</feature>
<protein>
    <recommendedName>
        <fullName evidence="4">Cell growth-regulating nucleolar protein-like winged helix domain-containing protein</fullName>
    </recommendedName>
</protein>
<keyword evidence="2" id="KW-0539">Nucleus</keyword>
<feature type="compositionally biased region" description="Basic and acidic residues" evidence="3">
    <location>
        <begin position="261"/>
        <end position="272"/>
    </location>
</feature>
<accession>A0A4D9D856</accession>
<feature type="region of interest" description="Disordered" evidence="3">
    <location>
        <begin position="68"/>
        <end position="128"/>
    </location>
</feature>
<comment type="caution">
    <text evidence="5">The sequence shown here is derived from an EMBL/GenBank/DDBJ whole genome shotgun (WGS) entry which is preliminary data.</text>
</comment>
<dbReference type="Pfam" id="PF25879">
    <property type="entry name" value="WHD_LYAR"/>
    <property type="match status" value="1"/>
</dbReference>
<evidence type="ECO:0000259" key="4">
    <source>
        <dbReference type="Pfam" id="PF25879"/>
    </source>
</evidence>
<dbReference type="InterPro" id="IPR058719">
    <property type="entry name" value="WHD_LYAR"/>
</dbReference>
<keyword evidence="6" id="KW-1185">Reference proteome</keyword>
<gene>
    <name evidence="5" type="ORF">NSK_002214</name>
</gene>
<evidence type="ECO:0000256" key="2">
    <source>
        <dbReference type="ARBA" id="ARBA00023242"/>
    </source>
</evidence>
<dbReference type="AlphaFoldDB" id="A0A4D9D856"/>
<evidence type="ECO:0000256" key="1">
    <source>
        <dbReference type="ARBA" id="ARBA00004123"/>
    </source>
</evidence>
<proteinExistence type="predicted"/>
<name>A0A4D9D856_9STRA</name>
<dbReference type="EMBL" id="SDOX01000008">
    <property type="protein sequence ID" value="TFJ86557.1"/>
    <property type="molecule type" value="Genomic_DNA"/>
</dbReference>
<organism evidence="5 6">
    <name type="scientific">Nannochloropsis salina CCMP1776</name>
    <dbReference type="NCBI Taxonomy" id="1027361"/>
    <lineage>
        <taxon>Eukaryota</taxon>
        <taxon>Sar</taxon>
        <taxon>Stramenopiles</taxon>
        <taxon>Ochrophyta</taxon>
        <taxon>Eustigmatophyceae</taxon>
        <taxon>Eustigmatales</taxon>
        <taxon>Monodopsidaceae</taxon>
        <taxon>Microchloropsis</taxon>
        <taxon>Microchloropsis salina</taxon>
    </lineage>
</organism>
<feature type="region of interest" description="Disordered" evidence="3">
    <location>
        <begin position="1"/>
        <end position="43"/>
    </location>
</feature>
<comment type="subcellular location">
    <subcellularLocation>
        <location evidence="1">Nucleus</location>
    </subcellularLocation>
</comment>
<feature type="domain" description="Cell growth-regulating nucleolar protein-like winged helix" evidence="4">
    <location>
        <begin position="153"/>
        <end position="232"/>
    </location>
</feature>